<evidence type="ECO:0000313" key="6">
    <source>
        <dbReference type="EMBL" id="EGX61761.1"/>
    </source>
</evidence>
<dbReference type="InterPro" id="IPR052032">
    <property type="entry name" value="ATP-dep_AA_Ligase"/>
</dbReference>
<keyword evidence="2 4" id="KW-0547">Nucleotide-binding</keyword>
<dbReference type="GO" id="GO:0016874">
    <property type="term" value="F:ligase activity"/>
    <property type="evidence" value="ECO:0007669"/>
    <property type="project" value="UniProtKB-KW"/>
</dbReference>
<dbReference type="InterPro" id="IPR041472">
    <property type="entry name" value="BL00235/CARNS1_N"/>
</dbReference>
<evidence type="ECO:0000256" key="2">
    <source>
        <dbReference type="ARBA" id="ARBA00022741"/>
    </source>
</evidence>
<organism evidence="6 7">
    <name type="scientific">Streptomyces zinciresistens K42</name>
    <dbReference type="NCBI Taxonomy" id="700597"/>
    <lineage>
        <taxon>Bacteria</taxon>
        <taxon>Bacillati</taxon>
        <taxon>Actinomycetota</taxon>
        <taxon>Actinomycetes</taxon>
        <taxon>Kitasatosporales</taxon>
        <taxon>Streptomycetaceae</taxon>
        <taxon>Streptomyces</taxon>
    </lineage>
</organism>
<evidence type="ECO:0000259" key="5">
    <source>
        <dbReference type="PROSITE" id="PS50975"/>
    </source>
</evidence>
<comment type="caution">
    <text evidence="6">The sequence shown here is derived from an EMBL/GenBank/DDBJ whole genome shotgun (WGS) entry which is preliminary data.</text>
</comment>
<evidence type="ECO:0000313" key="7">
    <source>
        <dbReference type="Proteomes" id="UP000004217"/>
    </source>
</evidence>
<reference evidence="6 7" key="1">
    <citation type="submission" date="2011-08" db="EMBL/GenBank/DDBJ databases">
        <authorList>
            <person name="Lin Y."/>
            <person name="Hao X."/>
            <person name="Johnstone L."/>
            <person name="Miller S.J."/>
            <person name="Wei G."/>
            <person name="Rensing C."/>
        </authorList>
    </citation>
    <scope>NUCLEOTIDE SEQUENCE [LARGE SCALE GENOMIC DNA]</scope>
    <source>
        <strain evidence="6 7">K42</strain>
    </source>
</reference>
<dbReference type="InterPro" id="IPR011761">
    <property type="entry name" value="ATP-grasp"/>
</dbReference>
<evidence type="ECO:0000256" key="3">
    <source>
        <dbReference type="ARBA" id="ARBA00022840"/>
    </source>
</evidence>
<evidence type="ECO:0000256" key="4">
    <source>
        <dbReference type="PROSITE-ProRule" id="PRU00409"/>
    </source>
</evidence>
<dbReference type="PROSITE" id="PS50975">
    <property type="entry name" value="ATP_GRASP"/>
    <property type="match status" value="1"/>
</dbReference>
<dbReference type="Gene3D" id="3.40.50.20">
    <property type="match status" value="1"/>
</dbReference>
<dbReference type="PANTHER" id="PTHR43585:SF2">
    <property type="entry name" value="ATP-GRASP ENZYME FSQD"/>
    <property type="match status" value="1"/>
</dbReference>
<proteinExistence type="predicted"/>
<feature type="domain" description="ATP-grasp" evidence="5">
    <location>
        <begin position="120"/>
        <end position="320"/>
    </location>
</feature>
<accession>G2G3L5</accession>
<dbReference type="GO" id="GO:0046872">
    <property type="term" value="F:metal ion binding"/>
    <property type="evidence" value="ECO:0007669"/>
    <property type="project" value="InterPro"/>
</dbReference>
<dbReference type="SUPFAM" id="SSF56059">
    <property type="entry name" value="Glutathione synthetase ATP-binding domain-like"/>
    <property type="match status" value="1"/>
</dbReference>
<protein>
    <submittedName>
        <fullName evidence="6">Carboxylase</fullName>
    </submittedName>
</protein>
<dbReference type="Pfam" id="PF13535">
    <property type="entry name" value="ATP-grasp_4"/>
    <property type="match status" value="1"/>
</dbReference>
<dbReference type="PATRIC" id="fig|700597.3.peg.61"/>
<dbReference type="Gene3D" id="3.30.470.20">
    <property type="entry name" value="ATP-grasp fold, B domain"/>
    <property type="match status" value="1"/>
</dbReference>
<name>G2G3L5_9ACTN</name>
<dbReference type="GO" id="GO:0005524">
    <property type="term" value="F:ATP binding"/>
    <property type="evidence" value="ECO:0007669"/>
    <property type="project" value="UniProtKB-UniRule"/>
</dbReference>
<dbReference type="Pfam" id="PF18130">
    <property type="entry name" value="ATPgrasp_N"/>
    <property type="match status" value="1"/>
</dbReference>
<keyword evidence="7" id="KW-1185">Reference proteome</keyword>
<dbReference type="Proteomes" id="UP000004217">
    <property type="component" value="Unassembled WGS sequence"/>
</dbReference>
<dbReference type="SMART" id="SM01209">
    <property type="entry name" value="GARS_A"/>
    <property type="match status" value="1"/>
</dbReference>
<dbReference type="RefSeq" id="WP_007490433.1">
    <property type="nucleotide sequence ID" value="NZ_AGBF01000001.1"/>
</dbReference>
<evidence type="ECO:0000256" key="1">
    <source>
        <dbReference type="ARBA" id="ARBA00022598"/>
    </source>
</evidence>
<dbReference type="OrthoDB" id="24041at2"/>
<dbReference type="AlphaFoldDB" id="G2G3L5"/>
<keyword evidence="3 4" id="KW-0067">ATP-binding</keyword>
<sequence length="423" mass="44581">MPVTPHSSRSPLLVVLGAGNRTFRGYGLKHIAAHHPVALIDNQPPAWAEEHVDVSITADLSNGEAVTKAVADLDVDRGVAGVLTYTENHVVLAARLAQHFALPGNTPAAVEACRDKYLTRSLLAAAHVPSARSYLVADAETAVEYAVLLGGPVVLKPRSMGGSAGVHRADTPEQVRAAFHRAKSASLFGLEHAGTSGVLIEEYLDGPEISVECIALGHGNVHIAAITRKFLGDEPAFLETGHLVDATDPLLADSRIREVALDALTTVGISNGVLHVEMRLTRQGPRIVEINARLGGDLIPHLVLLATGLNLPQIAADLAVGADPELLPSQSQSAAVRFLYPAVTGHVTAVHTGLFASWLDRFEWTAAPGSYVTAPPRATVRDRTALAVVTGPDPDTCLHRLQTAEDRSGIHIQADTATTACVA</sequence>
<gene>
    <name evidence="6" type="ORF">SZN_00330</name>
</gene>
<dbReference type="EMBL" id="AGBF01000001">
    <property type="protein sequence ID" value="EGX61761.1"/>
    <property type="molecule type" value="Genomic_DNA"/>
</dbReference>
<keyword evidence="1" id="KW-0436">Ligase</keyword>
<dbReference type="PANTHER" id="PTHR43585">
    <property type="entry name" value="FUMIPYRROLE BIOSYNTHESIS PROTEIN C"/>
    <property type="match status" value="1"/>
</dbReference>